<dbReference type="AlphaFoldDB" id="A0A0S3SWZ0"/>
<accession>A0A0S3SWZ0</accession>
<sequence length="152" mass="15987">MRVGYPSYVGTTPRSLLSKGKGVDFLSHASLIFASLSSHQDGVCLPPPVLLDSTVPPVLSLPPLIPPTTNIGASGSHGGSSSLCSSSDSYSNPPARPSQPIIIQPVFYSVKPKSPPLEPSPESSPPPAEPQSLRPPSDLQRAWRPDLWSSVV</sequence>
<evidence type="ECO:0000313" key="3">
    <source>
        <dbReference type="Proteomes" id="UP000291084"/>
    </source>
</evidence>
<evidence type="ECO:0000256" key="1">
    <source>
        <dbReference type="SAM" id="MobiDB-lite"/>
    </source>
</evidence>
<reference evidence="2 3" key="1">
    <citation type="journal article" date="2015" name="Sci. Rep.">
        <title>The power of single molecule real-time sequencing technology in the de novo assembly of a eukaryotic genome.</title>
        <authorList>
            <person name="Sakai H."/>
            <person name="Naito K."/>
            <person name="Ogiso-Tanaka E."/>
            <person name="Takahashi Y."/>
            <person name="Iseki K."/>
            <person name="Muto C."/>
            <person name="Satou K."/>
            <person name="Teruya K."/>
            <person name="Shiroma A."/>
            <person name="Shimoji M."/>
            <person name="Hirano T."/>
            <person name="Itoh T."/>
            <person name="Kaga A."/>
            <person name="Tomooka N."/>
        </authorList>
    </citation>
    <scope>NUCLEOTIDE SEQUENCE [LARGE SCALE GENOMIC DNA]</scope>
    <source>
        <strain evidence="3">cv. Shumari</strain>
    </source>
</reference>
<dbReference type="Proteomes" id="UP000291084">
    <property type="component" value="Chromosome 9"/>
</dbReference>
<evidence type="ECO:0000313" key="2">
    <source>
        <dbReference type="EMBL" id="BAT97321.1"/>
    </source>
</evidence>
<feature type="compositionally biased region" description="Low complexity" evidence="1">
    <location>
        <begin position="67"/>
        <end position="91"/>
    </location>
</feature>
<organism evidence="2 3">
    <name type="scientific">Vigna angularis var. angularis</name>
    <dbReference type="NCBI Taxonomy" id="157739"/>
    <lineage>
        <taxon>Eukaryota</taxon>
        <taxon>Viridiplantae</taxon>
        <taxon>Streptophyta</taxon>
        <taxon>Embryophyta</taxon>
        <taxon>Tracheophyta</taxon>
        <taxon>Spermatophyta</taxon>
        <taxon>Magnoliopsida</taxon>
        <taxon>eudicotyledons</taxon>
        <taxon>Gunneridae</taxon>
        <taxon>Pentapetalae</taxon>
        <taxon>rosids</taxon>
        <taxon>fabids</taxon>
        <taxon>Fabales</taxon>
        <taxon>Fabaceae</taxon>
        <taxon>Papilionoideae</taxon>
        <taxon>50 kb inversion clade</taxon>
        <taxon>NPAAA clade</taxon>
        <taxon>indigoferoid/millettioid clade</taxon>
        <taxon>Phaseoleae</taxon>
        <taxon>Vigna</taxon>
    </lineage>
</organism>
<keyword evidence="3" id="KW-1185">Reference proteome</keyword>
<feature type="region of interest" description="Disordered" evidence="1">
    <location>
        <begin position="62"/>
        <end position="152"/>
    </location>
</feature>
<protein>
    <submittedName>
        <fullName evidence="2">Uncharacterized protein</fullName>
    </submittedName>
</protein>
<feature type="compositionally biased region" description="Pro residues" evidence="1">
    <location>
        <begin position="113"/>
        <end position="129"/>
    </location>
</feature>
<gene>
    <name evidence="2" type="primary">Vigan.09G072700</name>
    <name evidence="2" type="ORF">VIGAN_09072700</name>
</gene>
<dbReference type="EMBL" id="AP015042">
    <property type="protein sequence ID" value="BAT97321.1"/>
    <property type="molecule type" value="Genomic_DNA"/>
</dbReference>
<proteinExistence type="predicted"/>
<name>A0A0S3SWZ0_PHAAN</name>